<dbReference type="InterPro" id="IPR006206">
    <property type="entry name" value="Mevalonate/galactokinase"/>
</dbReference>
<proteinExistence type="predicted"/>
<keyword evidence="3" id="KW-0119">Carbohydrate metabolism</keyword>
<evidence type="ECO:0000256" key="1">
    <source>
        <dbReference type="ARBA" id="ARBA00022741"/>
    </source>
</evidence>
<evidence type="ECO:0000259" key="5">
    <source>
        <dbReference type="Pfam" id="PF08544"/>
    </source>
</evidence>
<dbReference type="InterPro" id="IPR006204">
    <property type="entry name" value="GHMP_kinase_N_dom"/>
</dbReference>
<evidence type="ECO:0000256" key="3">
    <source>
        <dbReference type="ARBA" id="ARBA00023144"/>
    </source>
</evidence>
<dbReference type="AlphaFoldDB" id="A0A9X1JZQ8"/>
<dbReference type="PIRSF" id="PIRSF000530">
    <property type="entry name" value="Galactokinase"/>
    <property type="match status" value="1"/>
</dbReference>
<sequence>MDERCVLILHKIPNHIKVKTPARICLFGDHQDYLGLPIIACAINRFMTFDAKKNGKTFFEIAMPDIQEVRVIQLNDDFEGIGGTHDFLLAGLRVVKRYGCIPSEGFTVTITSDIPINAGVSSSSALNVGWIHFLLKTFGCNKKITPQFIAQLAYEAEVVEHNSPGGKMDQYTIALGNTIYLETGQKTKFQPLGSKLKGLILAESGIAKETIGTLKNTRELAEKAIQKVKKYDTKFEIQTAKVSDISKYVNVLDIEIRPYFEAAIKNHEITQAALSEFQKANSNHTYLAELMTKHHRILKEKLQVSHPKIDTMLEAAMEAGAYGGKIVGSGGGGCAVVLASKEKEEAITQAFLKAGAKAAYPVIISNGSSVNYEA</sequence>
<dbReference type="PANTHER" id="PTHR10457">
    <property type="entry name" value="MEVALONATE KINASE/GALACTOKINASE"/>
    <property type="match status" value="1"/>
</dbReference>
<protein>
    <submittedName>
        <fullName evidence="6">Galactokinase</fullName>
    </submittedName>
</protein>
<name>A0A9X1JZQ8_9FLAO</name>
<dbReference type="RefSeq" id="WP_219051996.1">
    <property type="nucleotide sequence ID" value="NZ_JAHWDP010000002.1"/>
</dbReference>
<dbReference type="Pfam" id="PF00288">
    <property type="entry name" value="GHMP_kinases_N"/>
    <property type="match status" value="1"/>
</dbReference>
<keyword evidence="1" id="KW-0547">Nucleotide-binding</keyword>
<organism evidence="6 7">
    <name type="scientific">Halomarinibacterium sedimenti</name>
    <dbReference type="NCBI Taxonomy" id="2857106"/>
    <lineage>
        <taxon>Bacteria</taxon>
        <taxon>Pseudomonadati</taxon>
        <taxon>Bacteroidota</taxon>
        <taxon>Flavobacteriia</taxon>
        <taxon>Flavobacteriales</taxon>
        <taxon>Flavobacteriaceae</taxon>
        <taxon>Halomarinibacterium</taxon>
    </lineage>
</organism>
<evidence type="ECO:0000313" key="7">
    <source>
        <dbReference type="Proteomes" id="UP001138686"/>
    </source>
</evidence>
<dbReference type="Pfam" id="PF08544">
    <property type="entry name" value="GHMP_kinases_C"/>
    <property type="match status" value="1"/>
</dbReference>
<reference evidence="6" key="1">
    <citation type="submission" date="2021-07" db="EMBL/GenBank/DDBJ databases">
        <title>Aureisphaera sp. CAU 1614 isolated from sea sediment.</title>
        <authorList>
            <person name="Kim W."/>
        </authorList>
    </citation>
    <scope>NUCLEOTIDE SEQUENCE</scope>
    <source>
        <strain evidence="6">CAU 1614</strain>
    </source>
</reference>
<dbReference type="GO" id="GO:0005524">
    <property type="term" value="F:ATP binding"/>
    <property type="evidence" value="ECO:0007669"/>
    <property type="project" value="UniProtKB-KW"/>
</dbReference>
<dbReference type="InterPro" id="IPR013750">
    <property type="entry name" value="GHMP_kinase_C_dom"/>
</dbReference>
<dbReference type="GO" id="GO:0005829">
    <property type="term" value="C:cytosol"/>
    <property type="evidence" value="ECO:0007669"/>
    <property type="project" value="TreeGrafter"/>
</dbReference>
<accession>A0A9X1JZQ8</accession>
<feature type="domain" description="GHMP kinase N-terminal" evidence="4">
    <location>
        <begin position="94"/>
        <end position="176"/>
    </location>
</feature>
<keyword evidence="2" id="KW-0067">ATP-binding</keyword>
<dbReference type="GO" id="GO:0004335">
    <property type="term" value="F:galactokinase activity"/>
    <property type="evidence" value="ECO:0007669"/>
    <property type="project" value="TreeGrafter"/>
</dbReference>
<keyword evidence="7" id="KW-1185">Reference proteome</keyword>
<keyword evidence="3" id="KW-0299">Galactose metabolism</keyword>
<comment type="caution">
    <text evidence="6">The sequence shown here is derived from an EMBL/GenBank/DDBJ whole genome shotgun (WGS) entry which is preliminary data.</text>
</comment>
<feature type="domain" description="GHMP kinase C-terminal" evidence="5">
    <location>
        <begin position="282"/>
        <end position="355"/>
    </location>
</feature>
<dbReference type="EMBL" id="JAHWDP010000002">
    <property type="protein sequence ID" value="MBW2937576.1"/>
    <property type="molecule type" value="Genomic_DNA"/>
</dbReference>
<evidence type="ECO:0000313" key="6">
    <source>
        <dbReference type="EMBL" id="MBW2937576.1"/>
    </source>
</evidence>
<evidence type="ECO:0000259" key="4">
    <source>
        <dbReference type="Pfam" id="PF00288"/>
    </source>
</evidence>
<dbReference type="PANTHER" id="PTHR10457:SF7">
    <property type="entry name" value="GALACTOKINASE-RELATED"/>
    <property type="match status" value="1"/>
</dbReference>
<gene>
    <name evidence="6" type="ORF">KXJ69_05630</name>
</gene>
<dbReference type="GO" id="GO:0006012">
    <property type="term" value="P:galactose metabolic process"/>
    <property type="evidence" value="ECO:0007669"/>
    <property type="project" value="TreeGrafter"/>
</dbReference>
<dbReference type="Proteomes" id="UP001138686">
    <property type="component" value="Unassembled WGS sequence"/>
</dbReference>
<evidence type="ECO:0000256" key="2">
    <source>
        <dbReference type="ARBA" id="ARBA00022840"/>
    </source>
</evidence>